<reference evidence="4" key="1">
    <citation type="submission" date="2016-06" db="UniProtKB">
        <authorList>
            <consortium name="WormBaseParasite"/>
        </authorList>
    </citation>
    <scope>IDENTIFICATION</scope>
</reference>
<keyword evidence="1" id="KW-0812">Transmembrane</keyword>
<organism evidence="4">
    <name type="scientific">Gongylonema pulchrum</name>
    <dbReference type="NCBI Taxonomy" id="637853"/>
    <lineage>
        <taxon>Eukaryota</taxon>
        <taxon>Metazoa</taxon>
        <taxon>Ecdysozoa</taxon>
        <taxon>Nematoda</taxon>
        <taxon>Chromadorea</taxon>
        <taxon>Rhabditida</taxon>
        <taxon>Spirurina</taxon>
        <taxon>Spiruromorpha</taxon>
        <taxon>Spiruroidea</taxon>
        <taxon>Gongylonematidae</taxon>
        <taxon>Gongylonema</taxon>
    </lineage>
</organism>
<name>A0A183DC53_9BILA</name>
<dbReference type="AlphaFoldDB" id="A0A183DC53"/>
<evidence type="ECO:0000313" key="3">
    <source>
        <dbReference type="Proteomes" id="UP000271098"/>
    </source>
</evidence>
<gene>
    <name evidence="2" type="ORF">GPUH_LOCUS6293</name>
</gene>
<dbReference type="WBParaSite" id="GPUH_0000630301-mRNA-1">
    <property type="protein sequence ID" value="GPUH_0000630301-mRNA-1"/>
    <property type="gene ID" value="GPUH_0000630301"/>
</dbReference>
<dbReference type="Proteomes" id="UP000271098">
    <property type="component" value="Unassembled WGS sequence"/>
</dbReference>
<dbReference type="EMBL" id="UYRT01014574">
    <property type="protein sequence ID" value="VDK54146.1"/>
    <property type="molecule type" value="Genomic_DNA"/>
</dbReference>
<proteinExistence type="predicted"/>
<sequence>MLVKLFGGDLTALEIVMLVTVAILIILFLVIIVNCCMQCCCDVNDLHGCEEEDRKFLGKEYYDEICLLLYRHKQMEMRETGKNRELQCKKQVHIIYCQLF</sequence>
<feature type="transmembrane region" description="Helical" evidence="1">
    <location>
        <begin position="12"/>
        <end position="33"/>
    </location>
</feature>
<accession>A0A183DC53</accession>
<keyword evidence="3" id="KW-1185">Reference proteome</keyword>
<evidence type="ECO:0000313" key="4">
    <source>
        <dbReference type="WBParaSite" id="GPUH_0000630301-mRNA-1"/>
    </source>
</evidence>
<keyword evidence="1" id="KW-0472">Membrane</keyword>
<evidence type="ECO:0000313" key="2">
    <source>
        <dbReference type="EMBL" id="VDK54146.1"/>
    </source>
</evidence>
<reference evidence="2 3" key="2">
    <citation type="submission" date="2018-11" db="EMBL/GenBank/DDBJ databases">
        <authorList>
            <consortium name="Pathogen Informatics"/>
        </authorList>
    </citation>
    <scope>NUCLEOTIDE SEQUENCE [LARGE SCALE GENOMIC DNA]</scope>
</reference>
<protein>
    <submittedName>
        <fullName evidence="2 4">Uncharacterized protein</fullName>
    </submittedName>
</protein>
<keyword evidence="1" id="KW-1133">Transmembrane helix</keyword>
<evidence type="ECO:0000256" key="1">
    <source>
        <dbReference type="SAM" id="Phobius"/>
    </source>
</evidence>